<feature type="binding site" evidence="10">
    <location>
        <position position="402"/>
    </location>
    <ligand>
        <name>Zn(2+)</name>
        <dbReference type="ChEBI" id="CHEBI:29105"/>
    </ligand>
</feature>
<dbReference type="InterPro" id="IPR010994">
    <property type="entry name" value="RuvA_2-like"/>
</dbReference>
<comment type="function">
    <text evidence="10">DNA ligase that catalyzes the formation of phosphodiester linkages between 5'-phosphoryl and 3'-hydroxyl groups in double-stranded DNA using NAD as a coenzyme and as the energy source for the reaction. It is essential for DNA replication and repair of damaged DNA.</text>
</comment>
<dbReference type="SUPFAM" id="SSF56091">
    <property type="entry name" value="DNA ligase/mRNA capping enzyme, catalytic domain"/>
    <property type="match status" value="1"/>
</dbReference>
<keyword evidence="4 10" id="KW-0227">DNA damage</keyword>
<dbReference type="SMART" id="SM00532">
    <property type="entry name" value="LIGANc"/>
    <property type="match status" value="1"/>
</dbReference>
<dbReference type="InterPro" id="IPR001357">
    <property type="entry name" value="BRCT_dom"/>
</dbReference>
<dbReference type="InterPro" id="IPR041663">
    <property type="entry name" value="DisA/LigA_HHH"/>
</dbReference>
<dbReference type="Gene3D" id="1.10.287.610">
    <property type="entry name" value="Helix hairpin bin"/>
    <property type="match status" value="1"/>
</dbReference>
<dbReference type="SUPFAM" id="SSF50249">
    <property type="entry name" value="Nucleic acid-binding proteins"/>
    <property type="match status" value="1"/>
</dbReference>
<dbReference type="GO" id="GO:0003911">
    <property type="term" value="F:DNA ligase (NAD+) activity"/>
    <property type="evidence" value="ECO:0007669"/>
    <property type="project" value="UniProtKB-UniRule"/>
</dbReference>
<evidence type="ECO:0000256" key="7">
    <source>
        <dbReference type="ARBA" id="ARBA00023204"/>
    </source>
</evidence>
<dbReference type="Pfam" id="PF01653">
    <property type="entry name" value="DNA_ligase_aden"/>
    <property type="match status" value="1"/>
</dbReference>
<dbReference type="Gene3D" id="3.30.470.30">
    <property type="entry name" value="DNA ligase/mRNA capping enzyme"/>
    <property type="match status" value="1"/>
</dbReference>
<feature type="active site" description="N6-AMP-lysine intermediate" evidence="10">
    <location>
        <position position="96"/>
    </location>
</feature>
<feature type="binding site" evidence="10">
    <location>
        <position position="285"/>
    </location>
    <ligand>
        <name>NAD(+)</name>
        <dbReference type="ChEBI" id="CHEBI:57540"/>
    </ligand>
</feature>
<dbReference type="InterPro" id="IPR001679">
    <property type="entry name" value="DNA_ligase"/>
</dbReference>
<evidence type="ECO:0000256" key="10">
    <source>
        <dbReference type="HAMAP-Rule" id="MF_01588"/>
    </source>
</evidence>
<dbReference type="InterPro" id="IPR013840">
    <property type="entry name" value="DNAligase_N"/>
</dbReference>
<feature type="binding site" evidence="10">
    <location>
        <position position="378"/>
    </location>
    <ligand>
        <name>Zn(2+)</name>
        <dbReference type="ChEBI" id="CHEBI:29105"/>
    </ligand>
</feature>
<dbReference type="InterPro" id="IPR004150">
    <property type="entry name" value="NAD_DNA_ligase_OB"/>
</dbReference>
<dbReference type="PROSITE" id="PS50172">
    <property type="entry name" value="BRCT"/>
    <property type="match status" value="1"/>
</dbReference>
<keyword evidence="1 10" id="KW-0436">Ligase</keyword>
<dbReference type="GO" id="GO:0006260">
    <property type="term" value="P:DNA replication"/>
    <property type="evidence" value="ECO:0007669"/>
    <property type="project" value="UniProtKB-KW"/>
</dbReference>
<feature type="binding site" evidence="10">
    <location>
        <position position="151"/>
    </location>
    <ligand>
        <name>NAD(+)</name>
        <dbReference type="ChEBI" id="CHEBI:57540"/>
    </ligand>
</feature>
<evidence type="ECO:0000256" key="4">
    <source>
        <dbReference type="ARBA" id="ARBA00022763"/>
    </source>
</evidence>
<dbReference type="Pfam" id="PF00533">
    <property type="entry name" value="BRCT"/>
    <property type="match status" value="1"/>
</dbReference>
<keyword evidence="6 10" id="KW-0520">NAD</keyword>
<dbReference type="Pfam" id="PF12826">
    <property type="entry name" value="HHH_2"/>
    <property type="match status" value="1"/>
</dbReference>
<dbReference type="CDD" id="cd17748">
    <property type="entry name" value="BRCT_DNA_ligase_like"/>
    <property type="match status" value="1"/>
</dbReference>
<dbReference type="SUPFAM" id="SSF52113">
    <property type="entry name" value="BRCT domain"/>
    <property type="match status" value="1"/>
</dbReference>
<keyword evidence="2 10" id="KW-0235">DNA replication</keyword>
<dbReference type="InterPro" id="IPR012340">
    <property type="entry name" value="NA-bd_OB-fold"/>
</dbReference>
<keyword evidence="5 10" id="KW-0862">Zinc</keyword>
<sequence>MKELVNRLNEARKAYYEGESIMSDKEYDNLYDKLVKMELTTGVVLPNSPTEEVGYTVVSNLEKVKHEQKALSLDKTKDVHFLETWLGTQDGVLSWKMDGMTVVATYENGQLIMAATRGNGEIGENVTHNARCIKGLPMKIRETGKVIVRGECILSYNDFEKIKESENGEYKNPRNLANASLRLYDSKKASTRHLQFKAFTLVECPKMPKTVEESFHWMEKQGFTVVEYKKVTAFTIKETITDYFEKEVESYTFPTDGLVLCMDDIAYGASLGVTNKFPRNSIAFKWQDDSVETTLTDVIWSPSRTGLINPVALFKPVEIEGTMVTKASLHNLSYLSLLQLGYGDTITIYKANKIIPQVDENLTMNGNYIKIPAKCPACKQAATRRFNADKSSEFLYCENPKCPAKHIGKYTRLVERDALNVTGIAKSAIETFVKNGFLMTFADLYHLDAYKKQIISMDGFGEKSYSNMIKAIEQSRNTTFRQLFYALGIPGVGHDVAKILQKELAEPVAETLVNLVFSENALEKLMTMNGIGKVNASSIINWFKENIKEYTDLCAELNIQPEKENASDKTDLSGKIFVITGTLTGYPNRKALKEEIESRGGKVAGSISSKTTYLINNDISSTSGKNKKAKELSIPIISEETFKTL</sequence>
<gene>
    <name evidence="12" type="primary">ligA_1</name>
    <name evidence="10" type="synonym">ligA</name>
    <name evidence="12" type="ORF">ERS852450_00107</name>
</gene>
<dbReference type="NCBIfam" id="TIGR00575">
    <property type="entry name" value="dnlj"/>
    <property type="match status" value="1"/>
</dbReference>
<evidence type="ECO:0000313" key="13">
    <source>
        <dbReference type="Proteomes" id="UP000095679"/>
    </source>
</evidence>
<comment type="similarity">
    <text evidence="10">Belongs to the NAD-dependent DNA ligase family. LigA subfamily.</text>
</comment>
<dbReference type="EC" id="6.5.1.2" evidence="10"/>
<keyword evidence="10" id="KW-0460">Magnesium</keyword>
<reference evidence="12 13" key="1">
    <citation type="submission" date="2015-09" db="EMBL/GenBank/DDBJ databases">
        <authorList>
            <consortium name="Pathogen Informatics"/>
        </authorList>
    </citation>
    <scope>NUCLEOTIDE SEQUENCE [LARGE SCALE GENOMIC DNA]</scope>
    <source>
        <strain evidence="12 13">2789STDY5834835</strain>
    </source>
</reference>
<comment type="caution">
    <text evidence="10">Lacks conserved residue(s) required for the propagation of feature annotation.</text>
</comment>
<dbReference type="InterPro" id="IPR036420">
    <property type="entry name" value="BRCT_dom_sf"/>
</dbReference>
<dbReference type="RefSeq" id="WP_055297794.1">
    <property type="nucleotide sequence ID" value="NZ_BLYK01000008.1"/>
</dbReference>
<dbReference type="GO" id="GO:0046872">
    <property type="term" value="F:metal ion binding"/>
    <property type="evidence" value="ECO:0007669"/>
    <property type="project" value="UniProtKB-KW"/>
</dbReference>
<evidence type="ECO:0000256" key="8">
    <source>
        <dbReference type="ARBA" id="ARBA00023211"/>
    </source>
</evidence>
<keyword evidence="7 10" id="KW-0234">DNA repair</keyword>
<dbReference type="Gene3D" id="1.10.150.20">
    <property type="entry name" value="5' to 3' exonuclease, C-terminal subdomain"/>
    <property type="match status" value="2"/>
</dbReference>
<dbReference type="Gene3D" id="3.40.50.10190">
    <property type="entry name" value="BRCT domain"/>
    <property type="match status" value="1"/>
</dbReference>
<comment type="catalytic activity">
    <reaction evidence="9 10">
        <text>NAD(+) + (deoxyribonucleotide)n-3'-hydroxyl + 5'-phospho-(deoxyribonucleotide)m = (deoxyribonucleotide)n+m + AMP + beta-nicotinamide D-nucleotide.</text>
        <dbReference type="EC" id="6.5.1.2"/>
    </reaction>
</comment>
<organism evidence="12 13">
    <name type="scientific">Anaerobutyricum hallii</name>
    <dbReference type="NCBI Taxonomy" id="39488"/>
    <lineage>
        <taxon>Bacteria</taxon>
        <taxon>Bacillati</taxon>
        <taxon>Bacillota</taxon>
        <taxon>Clostridia</taxon>
        <taxon>Lachnospirales</taxon>
        <taxon>Lachnospiraceae</taxon>
        <taxon>Anaerobutyricum</taxon>
    </lineage>
</organism>
<evidence type="ECO:0000256" key="9">
    <source>
        <dbReference type="ARBA" id="ARBA00034005"/>
    </source>
</evidence>
<evidence type="ECO:0000259" key="11">
    <source>
        <dbReference type="PROSITE" id="PS50172"/>
    </source>
</evidence>
<evidence type="ECO:0000256" key="6">
    <source>
        <dbReference type="ARBA" id="ARBA00023027"/>
    </source>
</evidence>
<dbReference type="Gene3D" id="2.40.50.140">
    <property type="entry name" value="Nucleic acid-binding proteins"/>
    <property type="match status" value="1"/>
</dbReference>
<evidence type="ECO:0000256" key="5">
    <source>
        <dbReference type="ARBA" id="ARBA00022833"/>
    </source>
</evidence>
<keyword evidence="8 10" id="KW-0464">Manganese</keyword>
<dbReference type="HAMAP" id="MF_01588">
    <property type="entry name" value="DNA_ligase_A"/>
    <property type="match status" value="1"/>
</dbReference>
<dbReference type="NCBIfam" id="NF005932">
    <property type="entry name" value="PRK07956.1"/>
    <property type="match status" value="1"/>
</dbReference>
<accession>A0A173XEE5</accession>
<dbReference type="Pfam" id="PF03120">
    <property type="entry name" value="OB_DNA_ligase"/>
    <property type="match status" value="1"/>
</dbReference>
<feature type="binding site" evidence="10">
    <location>
        <position position="375"/>
    </location>
    <ligand>
        <name>Zn(2+)</name>
        <dbReference type="ChEBI" id="CHEBI:29105"/>
    </ligand>
</feature>
<evidence type="ECO:0000256" key="1">
    <source>
        <dbReference type="ARBA" id="ARBA00022598"/>
    </source>
</evidence>
<dbReference type="EMBL" id="CYZL01000001">
    <property type="protein sequence ID" value="CUN50151.1"/>
    <property type="molecule type" value="Genomic_DNA"/>
</dbReference>
<protein>
    <recommendedName>
        <fullName evidence="10">DNA ligase</fullName>
        <ecNumber evidence="10">6.5.1.2</ecNumber>
    </recommendedName>
    <alternativeName>
        <fullName evidence="10">Polydeoxyribonucleotide synthase [NAD(+)]</fullName>
    </alternativeName>
</protein>
<feature type="binding site" evidence="10">
    <location>
        <begin position="24"/>
        <end position="28"/>
    </location>
    <ligand>
        <name>NAD(+)</name>
        <dbReference type="ChEBI" id="CHEBI:57540"/>
    </ligand>
</feature>
<dbReference type="Proteomes" id="UP000095679">
    <property type="component" value="Unassembled WGS sequence"/>
</dbReference>
<name>A0A173XEE5_9FIRM</name>
<comment type="cofactor">
    <cofactor evidence="10">
        <name>Mg(2+)</name>
        <dbReference type="ChEBI" id="CHEBI:18420"/>
    </cofactor>
    <cofactor evidence="10">
        <name>Mn(2+)</name>
        <dbReference type="ChEBI" id="CHEBI:29035"/>
    </cofactor>
</comment>
<evidence type="ECO:0000313" key="12">
    <source>
        <dbReference type="EMBL" id="CUN50151.1"/>
    </source>
</evidence>
<dbReference type="PIRSF" id="PIRSF001604">
    <property type="entry name" value="LigA"/>
    <property type="match status" value="1"/>
</dbReference>
<feature type="binding site" evidence="10">
    <location>
        <position position="117"/>
    </location>
    <ligand>
        <name>NAD(+)</name>
        <dbReference type="ChEBI" id="CHEBI:57540"/>
    </ligand>
</feature>
<dbReference type="GO" id="GO:0006281">
    <property type="term" value="P:DNA repair"/>
    <property type="evidence" value="ECO:0007669"/>
    <property type="project" value="UniProtKB-KW"/>
</dbReference>
<feature type="domain" description="BRCT" evidence="11">
    <location>
        <begin position="567"/>
        <end position="645"/>
    </location>
</feature>
<feature type="binding site" evidence="10">
    <location>
        <begin position="72"/>
        <end position="73"/>
    </location>
    <ligand>
        <name>NAD(+)</name>
        <dbReference type="ChEBI" id="CHEBI:57540"/>
    </ligand>
</feature>
<proteinExistence type="inferred from homology"/>
<dbReference type="AlphaFoldDB" id="A0A173XEE5"/>
<dbReference type="SUPFAM" id="SSF47781">
    <property type="entry name" value="RuvA domain 2-like"/>
    <property type="match status" value="1"/>
</dbReference>
<evidence type="ECO:0000256" key="3">
    <source>
        <dbReference type="ARBA" id="ARBA00022723"/>
    </source>
</evidence>
<dbReference type="InterPro" id="IPR013839">
    <property type="entry name" value="DNAligase_adenylation"/>
</dbReference>
<feature type="binding site" evidence="10">
    <location>
        <position position="397"/>
    </location>
    <ligand>
        <name>Zn(2+)</name>
        <dbReference type="ChEBI" id="CHEBI:29105"/>
    </ligand>
</feature>
<evidence type="ECO:0000256" key="2">
    <source>
        <dbReference type="ARBA" id="ARBA00022705"/>
    </source>
</evidence>
<keyword evidence="3 10" id="KW-0479">Metal-binding</keyword>